<dbReference type="PIRSF" id="PIRSF038984">
    <property type="entry name" value="FAD_binding_protein"/>
    <property type="match status" value="1"/>
</dbReference>
<evidence type="ECO:0000313" key="2">
    <source>
        <dbReference type="EMBL" id="HIR50040.1"/>
    </source>
</evidence>
<dbReference type="Gene3D" id="3.30.70.2700">
    <property type="match status" value="1"/>
</dbReference>
<dbReference type="InterPro" id="IPR036188">
    <property type="entry name" value="FAD/NAD-bd_sf"/>
</dbReference>
<evidence type="ECO:0000259" key="1">
    <source>
        <dbReference type="Pfam" id="PF21688"/>
    </source>
</evidence>
<name>A0A9D1DG71_9FIRM</name>
<dbReference type="Pfam" id="PF21688">
    <property type="entry name" value="FAD-depend_C"/>
    <property type="match status" value="1"/>
</dbReference>
<dbReference type="SUPFAM" id="SSF51905">
    <property type="entry name" value="FAD/NAD(P)-binding domain"/>
    <property type="match status" value="1"/>
</dbReference>
<comment type="caution">
    <text evidence="2">The sequence shown here is derived from an EMBL/GenBank/DDBJ whole genome shotgun (WGS) entry which is preliminary data.</text>
</comment>
<gene>
    <name evidence="2" type="ORF">IAA53_01930</name>
</gene>
<evidence type="ECO:0000313" key="3">
    <source>
        <dbReference type="Proteomes" id="UP000824239"/>
    </source>
</evidence>
<dbReference type="InterPro" id="IPR028348">
    <property type="entry name" value="FAD-binding_protein"/>
</dbReference>
<accession>A0A9D1DG71</accession>
<dbReference type="PRINTS" id="PR00368">
    <property type="entry name" value="FADPNR"/>
</dbReference>
<feature type="domain" description="FAD-dependent protein C-terminal" evidence="1">
    <location>
        <begin position="284"/>
        <end position="480"/>
    </location>
</feature>
<dbReference type="Proteomes" id="UP000824239">
    <property type="component" value="Unassembled WGS sequence"/>
</dbReference>
<reference evidence="2" key="1">
    <citation type="submission" date="2020-10" db="EMBL/GenBank/DDBJ databases">
        <authorList>
            <person name="Gilroy R."/>
        </authorList>
    </citation>
    <scope>NUCLEOTIDE SEQUENCE</scope>
    <source>
        <strain evidence="2">ChiBcec15-4380</strain>
    </source>
</reference>
<dbReference type="PANTHER" id="PTHR42842:SF3">
    <property type="entry name" value="FAD_NAD(P)-BINDING OXIDOREDUCTASE FAMILY PROTEIN"/>
    <property type="match status" value="1"/>
</dbReference>
<proteinExistence type="predicted"/>
<sequence length="537" mass="58017">MIRVRDIVLSPGESQDQLPARCAKLLKLRPGEITALKIRRRSIDARKKQDIRIVYTVDVALRQDEQALLKRLKHPRLSLAEDYVYQLPQPAVTPRRRPVVVGFGPGGMFAALVLAQAGLKPLVLERGRDAQTRHEQVEHFWRTGQLDPESNVQFGEGGAGTFSDGKLNSGIHNPRCQWVLEQFAAAGAGEEICYDAKPHVGTDVLLQVVQRLRARILELGGEVRFGAKVTSLALADGRLTGLWVRQGGETALLPCDQVILAIGHSARDTFETLHSLGVPMEPKPFSMGVRIEHPQTLIDRSQYGPMAETGLLPPADYKLNVRLPDGSSAYTFCMCPGGQVVAAASEPGRVVTNGMSNAARDGENANAALLVTLHPEDFPDSSPLGGMYWQRELEARAFAAGGGSYRAPAQLVGDFLQKRPSQALGRVKPTYRPGVTLCDLHQVLPEAITAVLEQAIPALDKKLRGFCTPDAVLTAPETRSSSPVRIVRDENCRSAVSGLYPCGEGAGYAGGILSAAVDGMRCAEAVVADLAFYTAAR</sequence>
<organism evidence="2 3">
    <name type="scientific">Candidatus Avoscillospira avicola</name>
    <dbReference type="NCBI Taxonomy" id="2840706"/>
    <lineage>
        <taxon>Bacteria</taxon>
        <taxon>Bacillati</taxon>
        <taxon>Bacillota</taxon>
        <taxon>Clostridia</taxon>
        <taxon>Eubacteriales</taxon>
        <taxon>Oscillospiraceae</taxon>
        <taxon>Oscillospiraceae incertae sedis</taxon>
        <taxon>Candidatus Avoscillospira</taxon>
    </lineage>
</organism>
<reference evidence="2" key="2">
    <citation type="journal article" date="2021" name="PeerJ">
        <title>Extensive microbial diversity within the chicken gut microbiome revealed by metagenomics and culture.</title>
        <authorList>
            <person name="Gilroy R."/>
            <person name="Ravi A."/>
            <person name="Getino M."/>
            <person name="Pursley I."/>
            <person name="Horton D.L."/>
            <person name="Alikhan N.F."/>
            <person name="Baker D."/>
            <person name="Gharbi K."/>
            <person name="Hall N."/>
            <person name="Watson M."/>
            <person name="Adriaenssens E.M."/>
            <person name="Foster-Nyarko E."/>
            <person name="Jarju S."/>
            <person name="Secka A."/>
            <person name="Antonio M."/>
            <person name="Oren A."/>
            <person name="Chaudhuri R.R."/>
            <person name="La Ragione R."/>
            <person name="Hildebrand F."/>
            <person name="Pallen M.J."/>
        </authorList>
    </citation>
    <scope>NUCLEOTIDE SEQUENCE</scope>
    <source>
        <strain evidence="2">ChiBcec15-4380</strain>
    </source>
</reference>
<protein>
    <recommendedName>
        <fullName evidence="1">FAD-dependent protein C-terminal domain-containing protein</fullName>
    </recommendedName>
</protein>
<dbReference type="EMBL" id="DVHE01000014">
    <property type="protein sequence ID" value="HIR50040.1"/>
    <property type="molecule type" value="Genomic_DNA"/>
</dbReference>
<dbReference type="Gene3D" id="3.50.50.60">
    <property type="entry name" value="FAD/NAD(P)-binding domain"/>
    <property type="match status" value="2"/>
</dbReference>
<dbReference type="InterPro" id="IPR049516">
    <property type="entry name" value="FAD-depend_C"/>
</dbReference>
<dbReference type="AlphaFoldDB" id="A0A9D1DG71"/>
<dbReference type="PANTHER" id="PTHR42842">
    <property type="entry name" value="FAD/NAD(P)-BINDING OXIDOREDUCTASE"/>
    <property type="match status" value="1"/>
</dbReference>